<keyword evidence="2" id="KW-1185">Reference proteome</keyword>
<protein>
    <submittedName>
        <fullName evidence="1">Uncharacterized protein</fullName>
    </submittedName>
</protein>
<dbReference type="AlphaFoldDB" id="A0A085MKQ9"/>
<name>A0A085MKQ9_9BILA</name>
<gene>
    <name evidence="1" type="ORF">M513_01475</name>
</gene>
<organism evidence="1 2">
    <name type="scientific">Trichuris suis</name>
    <name type="common">pig whipworm</name>
    <dbReference type="NCBI Taxonomy" id="68888"/>
    <lineage>
        <taxon>Eukaryota</taxon>
        <taxon>Metazoa</taxon>
        <taxon>Ecdysozoa</taxon>
        <taxon>Nematoda</taxon>
        <taxon>Enoplea</taxon>
        <taxon>Dorylaimia</taxon>
        <taxon>Trichinellida</taxon>
        <taxon>Trichuridae</taxon>
        <taxon>Trichuris</taxon>
    </lineage>
</organism>
<proteinExistence type="predicted"/>
<dbReference type="EMBL" id="KL363187">
    <property type="protein sequence ID" value="KFD57805.1"/>
    <property type="molecule type" value="Genomic_DNA"/>
</dbReference>
<accession>A0A085MKQ9</accession>
<sequence>MSKVIRLELPLNMRQLSKVMYRTGVHRGWQLISSYVMQPWIQWRKPKLGARVAGKTESSLFPDKSKSCKLASDHRLANSGQTVLAKQQKQQWGLGKCVGRNILNDISFKVELQQTFQTVKYAGRNFGNVVIAEVGNFEVLKLLQYIRLYHVQSIVIQEKRTSLGESFFNFVWRVRAFAAYDSSIQIG</sequence>
<reference evidence="1 2" key="1">
    <citation type="journal article" date="2014" name="Nat. Genet.">
        <title>Genome and transcriptome of the porcine whipworm Trichuris suis.</title>
        <authorList>
            <person name="Jex A.R."/>
            <person name="Nejsum P."/>
            <person name="Schwarz E.M."/>
            <person name="Hu L."/>
            <person name="Young N.D."/>
            <person name="Hall R.S."/>
            <person name="Korhonen P.K."/>
            <person name="Liao S."/>
            <person name="Thamsborg S."/>
            <person name="Xia J."/>
            <person name="Xu P."/>
            <person name="Wang S."/>
            <person name="Scheerlinck J.P."/>
            <person name="Hofmann A."/>
            <person name="Sternberg P.W."/>
            <person name="Wang J."/>
            <person name="Gasser R.B."/>
        </authorList>
    </citation>
    <scope>NUCLEOTIDE SEQUENCE [LARGE SCALE GENOMIC DNA]</scope>
    <source>
        <strain evidence="1">DCEP-RM93M</strain>
    </source>
</reference>
<dbReference type="Proteomes" id="UP000030764">
    <property type="component" value="Unassembled WGS sequence"/>
</dbReference>
<evidence type="ECO:0000313" key="2">
    <source>
        <dbReference type="Proteomes" id="UP000030764"/>
    </source>
</evidence>
<evidence type="ECO:0000313" key="1">
    <source>
        <dbReference type="EMBL" id="KFD57805.1"/>
    </source>
</evidence>